<sequence>MADTEFEEFRQYFDQLPQYIKAPAHCYMLVHDIDVDEDNSHNSVNQPSDNFRYNGGGRPSHSFSGTEVPNNCRHDEAINEPFSGDLQMVLPERDERDSPIVTRKRRKLPEIPKNPPRKWNEETRQVSLAQELSDADRYIYSHSHTVSGLSSAHSSNLPTNESPHRPIFVLKFNHGNRDEESSPDSEKYPSLDSGHSTIHSDDGSKPYSPQIPSINESFSPSSPSLSGVPFTHLDILEATHRGLHKFVPRHHDEIEVDIGDPIYMQKEADDLWCEGVNLRTGMQGIFPSAYVVDVEYNDFDPAANKVKKERYLINYIGSIETLYHKGNEVLCQAVKKISSHEGYVATHTRPCILEISDQGIRMLDKGKVGPNQTPCHDYFYALKNVSFCGFYPNDHRYFGFVTKHPALNRFACHVFIAEDSTRPIAESVGRAFQRFYQKFIETAYPIEDIYIE</sequence>
<evidence type="ECO:0000313" key="10">
    <source>
        <dbReference type="Proteomes" id="UP000708208"/>
    </source>
</evidence>
<dbReference type="SMART" id="SM00326">
    <property type="entry name" value="SH3"/>
    <property type="match status" value="1"/>
</dbReference>
<evidence type="ECO:0000256" key="5">
    <source>
        <dbReference type="PROSITE-ProRule" id="PRU00192"/>
    </source>
</evidence>
<feature type="region of interest" description="Disordered" evidence="6">
    <location>
        <begin position="96"/>
        <end position="124"/>
    </location>
</feature>
<dbReference type="InterPro" id="IPR047178">
    <property type="entry name" value="JIP1_scaffold"/>
</dbReference>
<feature type="domain" description="SH3" evidence="8">
    <location>
        <begin position="235"/>
        <end position="296"/>
    </location>
</feature>
<keyword evidence="4" id="KW-0963">Cytoplasm</keyword>
<dbReference type="EMBL" id="CAJVCH010561785">
    <property type="protein sequence ID" value="CAG7831734.1"/>
    <property type="molecule type" value="Genomic_DNA"/>
</dbReference>
<dbReference type="PANTHER" id="PTHR47437">
    <property type="entry name" value="JNK-INTERACTING PROTEIN 1-LIKE PROTEIN"/>
    <property type="match status" value="1"/>
</dbReference>
<dbReference type="GO" id="GO:0007254">
    <property type="term" value="P:JNK cascade"/>
    <property type="evidence" value="ECO:0007669"/>
    <property type="project" value="TreeGrafter"/>
</dbReference>
<dbReference type="AlphaFoldDB" id="A0A8J2PS67"/>
<gene>
    <name evidence="9" type="ORF">AFUS01_LOCUS41461</name>
</gene>
<comment type="subcellular location">
    <subcellularLocation>
        <location evidence="1">Cytoplasm</location>
    </subcellularLocation>
</comment>
<keyword evidence="3 5" id="KW-0728">SH3 domain</keyword>
<evidence type="ECO:0000256" key="2">
    <source>
        <dbReference type="ARBA" id="ARBA00009866"/>
    </source>
</evidence>
<protein>
    <recommendedName>
        <fullName evidence="11">JNK-interacting protein 1</fullName>
    </recommendedName>
</protein>
<dbReference type="GO" id="GO:0005078">
    <property type="term" value="F:MAP-kinase scaffold activity"/>
    <property type="evidence" value="ECO:0007669"/>
    <property type="project" value="TreeGrafter"/>
</dbReference>
<feature type="compositionally biased region" description="Basic and acidic residues" evidence="6">
    <location>
        <begin position="175"/>
        <end position="189"/>
    </location>
</feature>
<reference evidence="9" key="1">
    <citation type="submission" date="2021-06" db="EMBL/GenBank/DDBJ databases">
        <authorList>
            <person name="Hodson N. C."/>
            <person name="Mongue J. A."/>
            <person name="Jaron S. K."/>
        </authorList>
    </citation>
    <scope>NUCLEOTIDE SEQUENCE</scope>
</reference>
<dbReference type="InterPro" id="IPR001452">
    <property type="entry name" value="SH3_domain"/>
</dbReference>
<evidence type="ECO:0000256" key="4">
    <source>
        <dbReference type="ARBA" id="ARBA00022490"/>
    </source>
</evidence>
<feature type="region of interest" description="Disordered" evidence="6">
    <location>
        <begin position="175"/>
        <end position="222"/>
    </location>
</feature>
<dbReference type="FunFam" id="2.30.30.40:FF:000032">
    <property type="entry name" value="Putative C-Jun-amino-terminal kinase-interacting protein 2"/>
    <property type="match status" value="1"/>
</dbReference>
<feature type="domain" description="PID" evidence="7">
    <location>
        <begin position="380"/>
        <end position="445"/>
    </location>
</feature>
<dbReference type="Pfam" id="PF14604">
    <property type="entry name" value="SH3_9"/>
    <property type="match status" value="1"/>
</dbReference>
<dbReference type="Proteomes" id="UP000708208">
    <property type="component" value="Unassembled WGS sequence"/>
</dbReference>
<proteinExistence type="inferred from homology"/>
<organism evidence="9 10">
    <name type="scientific">Allacma fusca</name>
    <dbReference type="NCBI Taxonomy" id="39272"/>
    <lineage>
        <taxon>Eukaryota</taxon>
        <taxon>Metazoa</taxon>
        <taxon>Ecdysozoa</taxon>
        <taxon>Arthropoda</taxon>
        <taxon>Hexapoda</taxon>
        <taxon>Collembola</taxon>
        <taxon>Symphypleona</taxon>
        <taxon>Sminthuridae</taxon>
        <taxon>Allacma</taxon>
    </lineage>
</organism>
<evidence type="ECO:0000256" key="6">
    <source>
        <dbReference type="SAM" id="MobiDB-lite"/>
    </source>
</evidence>
<evidence type="ECO:0000259" key="7">
    <source>
        <dbReference type="PROSITE" id="PS01179"/>
    </source>
</evidence>
<dbReference type="OrthoDB" id="5965083at2759"/>
<name>A0A8J2PS67_9HEXA</name>
<dbReference type="GO" id="GO:0005737">
    <property type="term" value="C:cytoplasm"/>
    <property type="evidence" value="ECO:0007669"/>
    <property type="project" value="UniProtKB-SubCell"/>
</dbReference>
<dbReference type="CDD" id="cd11801">
    <property type="entry name" value="SH3_JIP1_like"/>
    <property type="match status" value="1"/>
</dbReference>
<evidence type="ECO:0000259" key="8">
    <source>
        <dbReference type="PROSITE" id="PS50002"/>
    </source>
</evidence>
<dbReference type="GO" id="GO:0046328">
    <property type="term" value="P:regulation of JNK cascade"/>
    <property type="evidence" value="ECO:0007669"/>
    <property type="project" value="InterPro"/>
</dbReference>
<feature type="compositionally biased region" description="Low complexity" evidence="6">
    <location>
        <begin position="212"/>
        <end position="222"/>
    </location>
</feature>
<dbReference type="Pfam" id="PF00640">
    <property type="entry name" value="PID"/>
    <property type="match status" value="1"/>
</dbReference>
<dbReference type="PANTHER" id="PTHR47437:SF4">
    <property type="entry name" value="JNK-INTERACTING PROTEIN 1-LIKE PROTEIN"/>
    <property type="match status" value="1"/>
</dbReference>
<dbReference type="CDD" id="cd01212">
    <property type="entry name" value="PTB_JIP"/>
    <property type="match status" value="1"/>
</dbReference>
<accession>A0A8J2PS67</accession>
<keyword evidence="10" id="KW-1185">Reference proteome</keyword>
<dbReference type="SMART" id="SM00462">
    <property type="entry name" value="PTB"/>
    <property type="match status" value="1"/>
</dbReference>
<dbReference type="PROSITE" id="PS01179">
    <property type="entry name" value="PID"/>
    <property type="match status" value="1"/>
</dbReference>
<feature type="region of interest" description="Disordered" evidence="6">
    <location>
        <begin position="46"/>
        <end position="80"/>
    </location>
</feature>
<dbReference type="GO" id="GO:0008432">
    <property type="term" value="F:JUN kinase binding"/>
    <property type="evidence" value="ECO:0007669"/>
    <property type="project" value="TreeGrafter"/>
</dbReference>
<dbReference type="InterPro" id="IPR006020">
    <property type="entry name" value="PTB/PI_dom"/>
</dbReference>
<comment type="caution">
    <text evidence="9">The sequence shown here is derived from an EMBL/GenBank/DDBJ whole genome shotgun (WGS) entry which is preliminary data.</text>
</comment>
<evidence type="ECO:0000256" key="1">
    <source>
        <dbReference type="ARBA" id="ARBA00004496"/>
    </source>
</evidence>
<evidence type="ECO:0008006" key="11">
    <source>
        <dbReference type="Google" id="ProtNLM"/>
    </source>
</evidence>
<comment type="similarity">
    <text evidence="2">Belongs to the JIP scaffold family.</text>
</comment>
<dbReference type="PROSITE" id="PS50002">
    <property type="entry name" value="SH3"/>
    <property type="match status" value="1"/>
</dbReference>
<evidence type="ECO:0000256" key="3">
    <source>
        <dbReference type="ARBA" id="ARBA00022443"/>
    </source>
</evidence>
<evidence type="ECO:0000313" key="9">
    <source>
        <dbReference type="EMBL" id="CAG7831734.1"/>
    </source>
</evidence>